<evidence type="ECO:0000313" key="2">
    <source>
        <dbReference type="EMBL" id="NDO37731.1"/>
    </source>
</evidence>
<name>A0A845SZM6_9FIRM</name>
<dbReference type="Proteomes" id="UP000462501">
    <property type="component" value="Unassembled WGS sequence"/>
</dbReference>
<sequence length="130" mass="14481">MKKFISLGLAVLILAATTCAAYAANARYAHIRQFTFDGEVNATSVYGETYVVLGGSYSSETVITLERSSDGGRTYRNYRNLESKTSSKTYYSASGEASGLSTSYDYRLKAEVYVYDEDGDEIDYAYDYIY</sequence>
<protein>
    <submittedName>
        <fullName evidence="2">Uncharacterized protein</fullName>
    </submittedName>
</protein>
<comment type="caution">
    <text evidence="2">The sequence shown here is derived from an EMBL/GenBank/DDBJ whole genome shotgun (WGS) entry which is preliminary data.</text>
</comment>
<evidence type="ECO:0000313" key="3">
    <source>
        <dbReference type="Proteomes" id="UP000462501"/>
    </source>
</evidence>
<keyword evidence="1" id="KW-0732">Signal</keyword>
<organism evidence="2 3">
    <name type="scientific">Anaerotruncus colihominis</name>
    <dbReference type="NCBI Taxonomy" id="169435"/>
    <lineage>
        <taxon>Bacteria</taxon>
        <taxon>Bacillati</taxon>
        <taxon>Bacillota</taxon>
        <taxon>Clostridia</taxon>
        <taxon>Eubacteriales</taxon>
        <taxon>Oscillospiraceae</taxon>
        <taxon>Anaerotruncus</taxon>
    </lineage>
</organism>
<dbReference type="EMBL" id="VIQT01000002">
    <property type="protein sequence ID" value="NDO37731.1"/>
    <property type="molecule type" value="Genomic_DNA"/>
</dbReference>
<proteinExistence type="predicted"/>
<evidence type="ECO:0000256" key="1">
    <source>
        <dbReference type="SAM" id="SignalP"/>
    </source>
</evidence>
<gene>
    <name evidence="2" type="ORF">FMM72_00460</name>
</gene>
<accession>A0A845SZM6</accession>
<reference evidence="2 3" key="1">
    <citation type="submission" date="2019-06" db="EMBL/GenBank/DDBJ databases">
        <title>Draft genome sequences of 15 bacterial species constituting the stable defined intestinal microbiota of the GM15 gnotobiotic mouse model.</title>
        <authorList>
            <person name="Elie C."/>
            <person name="Mathieu A."/>
            <person name="Saliou A."/>
            <person name="Darnaud M."/>
            <person name="Leulier F."/>
            <person name="Tamellini A."/>
        </authorList>
    </citation>
    <scope>NUCLEOTIDE SEQUENCE [LARGE SCALE GENOMIC DNA]</scope>
    <source>
        <strain evidence="2 3">JM4-15</strain>
    </source>
</reference>
<dbReference type="AlphaFoldDB" id="A0A845SZM6"/>
<feature type="chain" id="PRO_5033025421" evidence="1">
    <location>
        <begin position="24"/>
        <end position="130"/>
    </location>
</feature>
<dbReference type="RefSeq" id="WP_162220214.1">
    <property type="nucleotide sequence ID" value="NZ_VIQT01000002.1"/>
</dbReference>
<feature type="signal peptide" evidence="1">
    <location>
        <begin position="1"/>
        <end position="23"/>
    </location>
</feature>